<dbReference type="EMBL" id="KZ820011">
    <property type="protein sequence ID" value="PWN49743.1"/>
    <property type="molecule type" value="Genomic_DNA"/>
</dbReference>
<evidence type="ECO:0000313" key="2">
    <source>
        <dbReference type="Proteomes" id="UP000245626"/>
    </source>
</evidence>
<evidence type="ECO:0000313" key="1">
    <source>
        <dbReference type="EMBL" id="PWN49743.1"/>
    </source>
</evidence>
<organism evidence="1 2">
    <name type="scientific">Violaceomyces palustris</name>
    <dbReference type="NCBI Taxonomy" id="1673888"/>
    <lineage>
        <taxon>Eukaryota</taxon>
        <taxon>Fungi</taxon>
        <taxon>Dikarya</taxon>
        <taxon>Basidiomycota</taxon>
        <taxon>Ustilaginomycotina</taxon>
        <taxon>Ustilaginomycetes</taxon>
        <taxon>Violaceomycetales</taxon>
        <taxon>Violaceomycetaceae</taxon>
        <taxon>Violaceomyces</taxon>
    </lineage>
</organism>
<keyword evidence="2" id="KW-1185">Reference proteome</keyword>
<reference evidence="1 2" key="1">
    <citation type="journal article" date="2018" name="Mol. Biol. Evol.">
        <title>Broad Genomic Sampling Reveals a Smut Pathogenic Ancestry of the Fungal Clade Ustilaginomycotina.</title>
        <authorList>
            <person name="Kijpornyongpan T."/>
            <person name="Mondo S.J."/>
            <person name="Barry K."/>
            <person name="Sandor L."/>
            <person name="Lee J."/>
            <person name="Lipzen A."/>
            <person name="Pangilinan J."/>
            <person name="LaButti K."/>
            <person name="Hainaut M."/>
            <person name="Henrissat B."/>
            <person name="Grigoriev I.V."/>
            <person name="Spatafora J.W."/>
            <person name="Aime M.C."/>
        </authorList>
    </citation>
    <scope>NUCLEOTIDE SEQUENCE [LARGE SCALE GENOMIC DNA]</scope>
    <source>
        <strain evidence="1 2">SA 807</strain>
    </source>
</reference>
<sequence>MSSQETQQQGVQTTPQQQEPAPTPAPSPPLTTEQKVQVGLENKDRGNQHFQRGDYKSALASYHLACLYLSGLDQNGLSRLMNLSGDVSQKEGETPTPLRQDQKILSQVRSNMAACYIKQSNYEKAIESCEKAIKIDPSNLKASFRKFQSLRLKGEIFKAKQGLEEFLIHHPDEQLGFSSELKLVQQQVRRKQQEADTVWKGFLSRGSSVRDGSGSGASE</sequence>
<proteinExistence type="predicted"/>
<dbReference type="Proteomes" id="UP000245626">
    <property type="component" value="Unassembled WGS sequence"/>
</dbReference>
<accession>A0ACD0NV61</accession>
<protein>
    <submittedName>
        <fullName evidence="1">TPR-like protein</fullName>
    </submittedName>
</protein>
<name>A0ACD0NV61_9BASI</name>
<gene>
    <name evidence="1" type="ORF">IE53DRAFT_129274</name>
</gene>